<dbReference type="InterPro" id="IPR041628">
    <property type="entry name" value="ChlI/MoxR_AAA_lid"/>
</dbReference>
<dbReference type="AlphaFoldDB" id="A0A285VEP9"/>
<dbReference type="InterPro" id="IPR011703">
    <property type="entry name" value="ATPase_AAA-3"/>
</dbReference>
<evidence type="ECO:0000256" key="3">
    <source>
        <dbReference type="ARBA" id="ARBA00061607"/>
    </source>
</evidence>
<dbReference type="eggNOG" id="COG0714">
    <property type="taxonomic scope" value="Bacteria"/>
</dbReference>
<dbReference type="InterPro" id="IPR027417">
    <property type="entry name" value="P-loop_NTPase"/>
</dbReference>
<evidence type="ECO:0000256" key="2">
    <source>
        <dbReference type="ARBA" id="ARBA00022840"/>
    </source>
</evidence>
<feature type="domain" description="ATPase AAA-3" evidence="4">
    <location>
        <begin position="48"/>
        <end position="178"/>
    </location>
</feature>
<evidence type="ECO:0000313" key="7">
    <source>
        <dbReference type="Proteomes" id="UP000219688"/>
    </source>
</evidence>
<organism evidence="6 7">
    <name type="scientific">Ornithinimicrobium cerasi</name>
    <dbReference type="NCBI Taxonomy" id="2248773"/>
    <lineage>
        <taxon>Bacteria</taxon>
        <taxon>Bacillati</taxon>
        <taxon>Actinomycetota</taxon>
        <taxon>Actinomycetes</taxon>
        <taxon>Micrococcales</taxon>
        <taxon>Ornithinimicrobiaceae</taxon>
        <taxon>Ornithinimicrobium</taxon>
    </lineage>
</organism>
<dbReference type="CDD" id="cd00009">
    <property type="entry name" value="AAA"/>
    <property type="match status" value="1"/>
</dbReference>
<accession>A0A285VEP9</accession>
<keyword evidence="7" id="KW-1185">Reference proteome</keyword>
<evidence type="ECO:0000313" key="6">
    <source>
        <dbReference type="EMBL" id="SOC52560.1"/>
    </source>
</evidence>
<comment type="similarity">
    <text evidence="3">Belongs to the MoxR family.</text>
</comment>
<dbReference type="STRING" id="1122622.GCA_000421185_03421"/>
<dbReference type="PANTHER" id="PTHR42759">
    <property type="entry name" value="MOXR FAMILY PROTEIN"/>
    <property type="match status" value="1"/>
</dbReference>
<feature type="domain" description="ChlI/MoxR AAA lid" evidence="5">
    <location>
        <begin position="242"/>
        <end position="299"/>
    </location>
</feature>
<dbReference type="Proteomes" id="UP000219688">
    <property type="component" value="Unassembled WGS sequence"/>
</dbReference>
<keyword evidence="1" id="KW-0547">Nucleotide-binding</keyword>
<gene>
    <name evidence="6" type="ORF">SAMN05421879_101676</name>
</gene>
<protein>
    <submittedName>
        <fullName evidence="6">MoxR-like ATPase</fullName>
    </submittedName>
</protein>
<dbReference type="InterPro" id="IPR050764">
    <property type="entry name" value="CbbQ/NirQ/NorQ/GpvN"/>
</dbReference>
<evidence type="ECO:0000256" key="1">
    <source>
        <dbReference type="ARBA" id="ARBA00022741"/>
    </source>
</evidence>
<sequence length="337" mass="36442">MTQTPGTTLDVTQVAGRAGAVLDRVEQAVVGKREALTLVLTAVLSRGHVLLEDFPGLGKTLAARSFAQTLGLDFTRAQFTPDLLPSDLTGSFVFDQKVSEFAFRPGPLFTGLLLADEINRTPPKTQSALLEAMQEHQVTVEGQTFALPQPFHVLATANPVEYEGTYPLPEAQLDRFLMRVSFGYPTAQEEWDVLRRRIARQQEDQHLDAVTDATGLAAMQDAVETVPVEDDISRYCVELAAATRRHRAVLVGASPRGSLALMLTSRAYAVVQGRDYVTPEDVKAVAHAVLDHRISIKPELWMSDTGGAAVVDAVLAQVPVPGSRTGASTVAQDDGTR</sequence>
<dbReference type="Pfam" id="PF07726">
    <property type="entry name" value="AAA_3"/>
    <property type="match status" value="1"/>
</dbReference>
<dbReference type="PANTHER" id="PTHR42759:SF5">
    <property type="entry name" value="METHANOL DEHYDROGENASE REGULATOR"/>
    <property type="match status" value="1"/>
</dbReference>
<dbReference type="PIRSF" id="PIRSF002849">
    <property type="entry name" value="AAA_ATPase_chaperone_MoxR_prd"/>
    <property type="match status" value="1"/>
</dbReference>
<dbReference type="Pfam" id="PF17863">
    <property type="entry name" value="AAA_lid_2"/>
    <property type="match status" value="1"/>
</dbReference>
<dbReference type="RefSeq" id="WP_097186823.1">
    <property type="nucleotide sequence ID" value="NZ_OBQK01000001.1"/>
</dbReference>
<dbReference type="GO" id="GO:0016887">
    <property type="term" value="F:ATP hydrolysis activity"/>
    <property type="evidence" value="ECO:0007669"/>
    <property type="project" value="InterPro"/>
</dbReference>
<proteinExistence type="inferred from homology"/>
<dbReference type="EMBL" id="OBQK01000001">
    <property type="protein sequence ID" value="SOC52560.1"/>
    <property type="molecule type" value="Genomic_DNA"/>
</dbReference>
<evidence type="ECO:0000259" key="5">
    <source>
        <dbReference type="Pfam" id="PF17863"/>
    </source>
</evidence>
<name>A0A285VEP9_9MICO</name>
<dbReference type="Gene3D" id="1.10.8.80">
    <property type="entry name" value="Magnesium chelatase subunit I, C-Terminal domain"/>
    <property type="match status" value="1"/>
</dbReference>
<dbReference type="SUPFAM" id="SSF52540">
    <property type="entry name" value="P-loop containing nucleoside triphosphate hydrolases"/>
    <property type="match status" value="1"/>
</dbReference>
<dbReference type="GO" id="GO:0005524">
    <property type="term" value="F:ATP binding"/>
    <property type="evidence" value="ECO:0007669"/>
    <property type="project" value="UniProtKB-KW"/>
</dbReference>
<reference evidence="7" key="1">
    <citation type="submission" date="2017-08" db="EMBL/GenBank/DDBJ databases">
        <authorList>
            <person name="Varghese N."/>
            <person name="Submissions S."/>
        </authorList>
    </citation>
    <scope>NUCLEOTIDE SEQUENCE [LARGE SCALE GENOMIC DNA]</scope>
    <source>
        <strain evidence="7">USBA17B2</strain>
    </source>
</reference>
<dbReference type="FunFam" id="3.40.50.300:FF:000640">
    <property type="entry name" value="MoxR family ATPase"/>
    <property type="match status" value="1"/>
</dbReference>
<keyword evidence="2" id="KW-0067">ATP-binding</keyword>
<evidence type="ECO:0000259" key="4">
    <source>
        <dbReference type="Pfam" id="PF07726"/>
    </source>
</evidence>
<dbReference type="Gene3D" id="3.40.50.300">
    <property type="entry name" value="P-loop containing nucleotide triphosphate hydrolases"/>
    <property type="match status" value="1"/>
</dbReference>